<accession>A0A0B7BA94</accession>
<protein>
    <submittedName>
        <fullName evidence="2">Uncharacterized protein</fullName>
    </submittedName>
</protein>
<dbReference type="EMBL" id="HACG01042371">
    <property type="protein sequence ID" value="CEK89236.1"/>
    <property type="molecule type" value="Transcribed_RNA"/>
</dbReference>
<sequence>MLAKKLLSFKPGSAENFDNFHDSEKMKNTLDESGEQAYRTRAGRKRHSVQLDRS</sequence>
<name>A0A0B7BA94_9EUPU</name>
<feature type="compositionally biased region" description="Basic and acidic residues" evidence="1">
    <location>
        <begin position="18"/>
        <end position="30"/>
    </location>
</feature>
<evidence type="ECO:0000256" key="1">
    <source>
        <dbReference type="SAM" id="MobiDB-lite"/>
    </source>
</evidence>
<feature type="region of interest" description="Disordered" evidence="1">
    <location>
        <begin position="13"/>
        <end position="54"/>
    </location>
</feature>
<reference evidence="2" key="1">
    <citation type="submission" date="2014-12" db="EMBL/GenBank/DDBJ databases">
        <title>Insight into the proteome of Arion vulgaris.</title>
        <authorList>
            <person name="Aradska J."/>
            <person name="Bulat T."/>
            <person name="Smidak R."/>
            <person name="Sarate P."/>
            <person name="Gangsoo J."/>
            <person name="Sialana F."/>
            <person name="Bilban M."/>
            <person name="Lubec G."/>
        </authorList>
    </citation>
    <scope>NUCLEOTIDE SEQUENCE</scope>
    <source>
        <tissue evidence="2">Skin</tissue>
    </source>
</reference>
<organism evidence="2">
    <name type="scientific">Arion vulgaris</name>
    <dbReference type="NCBI Taxonomy" id="1028688"/>
    <lineage>
        <taxon>Eukaryota</taxon>
        <taxon>Metazoa</taxon>
        <taxon>Spiralia</taxon>
        <taxon>Lophotrochozoa</taxon>
        <taxon>Mollusca</taxon>
        <taxon>Gastropoda</taxon>
        <taxon>Heterobranchia</taxon>
        <taxon>Euthyneura</taxon>
        <taxon>Panpulmonata</taxon>
        <taxon>Eupulmonata</taxon>
        <taxon>Stylommatophora</taxon>
        <taxon>Helicina</taxon>
        <taxon>Arionoidea</taxon>
        <taxon>Arionidae</taxon>
        <taxon>Arion</taxon>
    </lineage>
</organism>
<proteinExistence type="predicted"/>
<evidence type="ECO:0000313" key="2">
    <source>
        <dbReference type="EMBL" id="CEK89236.1"/>
    </source>
</evidence>
<gene>
    <name evidence="2" type="primary">ORF169711</name>
</gene>
<dbReference type="AlphaFoldDB" id="A0A0B7BA94"/>